<dbReference type="EMBL" id="QASA01000001">
    <property type="protein sequence ID" value="RDC65949.1"/>
    <property type="molecule type" value="Genomic_DNA"/>
</dbReference>
<dbReference type="Proteomes" id="UP000253919">
    <property type="component" value="Unassembled WGS sequence"/>
</dbReference>
<accession>A0A369QSZ4</accession>
<evidence type="ECO:0000313" key="2">
    <source>
        <dbReference type="Proteomes" id="UP000253919"/>
    </source>
</evidence>
<reference evidence="1 2" key="1">
    <citation type="submission" date="2018-04" db="EMBL/GenBank/DDBJ databases">
        <title>Adhaeribacter sp. HMF7616 genome sequencing and assembly.</title>
        <authorList>
            <person name="Kang H."/>
            <person name="Kang J."/>
            <person name="Cha I."/>
            <person name="Kim H."/>
            <person name="Joh K."/>
        </authorList>
    </citation>
    <scope>NUCLEOTIDE SEQUENCE [LARGE SCALE GENOMIC DNA]</scope>
    <source>
        <strain evidence="1 2">HMF7616</strain>
    </source>
</reference>
<organism evidence="1 2">
    <name type="scientific">Adhaeribacter pallidiroseus</name>
    <dbReference type="NCBI Taxonomy" id="2072847"/>
    <lineage>
        <taxon>Bacteria</taxon>
        <taxon>Pseudomonadati</taxon>
        <taxon>Bacteroidota</taxon>
        <taxon>Cytophagia</taxon>
        <taxon>Cytophagales</taxon>
        <taxon>Hymenobacteraceae</taxon>
        <taxon>Adhaeribacter</taxon>
    </lineage>
</organism>
<sequence>MNLYDFFGNNHPQRAAMVWAQGKFLTIRVSGEYSVCLYSMGEFFAEIWYRIVDNQVDFVRGFKSNALLEPYLELVDLSEIIN</sequence>
<dbReference type="OrthoDB" id="853359at2"/>
<dbReference type="AlphaFoldDB" id="A0A369QSZ4"/>
<proteinExistence type="predicted"/>
<dbReference type="RefSeq" id="WP_115374880.1">
    <property type="nucleotide sequence ID" value="NZ_QASA01000001.1"/>
</dbReference>
<protein>
    <submittedName>
        <fullName evidence="1">Uncharacterized protein</fullName>
    </submittedName>
</protein>
<name>A0A369QSZ4_9BACT</name>
<comment type="caution">
    <text evidence="1">The sequence shown here is derived from an EMBL/GenBank/DDBJ whole genome shotgun (WGS) entry which is preliminary data.</text>
</comment>
<keyword evidence="2" id="KW-1185">Reference proteome</keyword>
<gene>
    <name evidence="1" type="ORF">AHMF7616_04580</name>
</gene>
<evidence type="ECO:0000313" key="1">
    <source>
        <dbReference type="EMBL" id="RDC65949.1"/>
    </source>
</evidence>